<comment type="caution">
    <text evidence="1">The sequence shown here is derived from an EMBL/GenBank/DDBJ whole genome shotgun (WGS) entry which is preliminary data.</text>
</comment>
<dbReference type="GO" id="GO:0008883">
    <property type="term" value="F:glutamyl-tRNA reductase activity"/>
    <property type="evidence" value="ECO:0007669"/>
    <property type="project" value="UniProtKB-EC"/>
</dbReference>
<dbReference type="InterPro" id="IPR015895">
    <property type="entry name" value="4pyrrol_synth_GluRdtase_N"/>
</dbReference>
<proteinExistence type="inferred from homology"/>
<dbReference type="InterPro" id="IPR036291">
    <property type="entry name" value="NAD(P)-bd_dom_sf"/>
</dbReference>
<keyword evidence="2" id="KW-1185">Reference proteome</keyword>
<dbReference type="HAMAP" id="MF_00087">
    <property type="entry name" value="Glu_tRNA_reductase"/>
    <property type="match status" value="1"/>
</dbReference>
<reference evidence="1 2" key="1">
    <citation type="submission" date="2024-03" db="EMBL/GenBank/DDBJ databases">
        <title>Aureococcus anophagefferens CCMP1851 and Kratosvirus quantuckense: Draft genome of a second virus-susceptible host strain in the model system.</title>
        <authorList>
            <person name="Chase E."/>
            <person name="Truchon A.R."/>
            <person name="Schepens W."/>
            <person name="Wilhelm S.W."/>
        </authorList>
    </citation>
    <scope>NUCLEOTIDE SEQUENCE [LARGE SCALE GENOMIC DNA]</scope>
    <source>
        <strain evidence="1 2">CCMP1851</strain>
    </source>
</reference>
<dbReference type="Pfam" id="PF01488">
    <property type="entry name" value="Shikimate_DH"/>
    <property type="match status" value="1"/>
</dbReference>
<name>A0ABR1FTK1_AURAN</name>
<dbReference type="InterPro" id="IPR006151">
    <property type="entry name" value="Shikm_DH/Glu-tRNA_Rdtase"/>
</dbReference>
<dbReference type="Pfam" id="PF05201">
    <property type="entry name" value="GlutR_N"/>
    <property type="match status" value="1"/>
</dbReference>
<dbReference type="PANTHER" id="PTHR43120:SF1">
    <property type="entry name" value="GLUTAMYL-TRNA REDUCTASE 1, CHLOROPLASTIC"/>
    <property type="match status" value="1"/>
</dbReference>
<sequence length="521" mass="55179">MGRHVALAILLSTLTPTVTLVAPAVRPGRAATRVAAVAAPATTSDAKAALEEAAALPLGSRELSDEAAARAKREARLRSAEQSLDVFVVGLSHHNAKVEVREKLAIPEAEWEEAAGEIVASSSGAIAEAAVLSTCNRFEVYFAARDARAAFSAMSSYFQGRSGLPMAELRESLFMLGEEDATAHALRVSAGLDSLVVGEGQILSQMKACYAHAIEGSGGKVTSRLLNAAVAAGKRARDETDIAKGAVSISSAAYELAAERAPRDLGGLELADARVLIVGAGKMTRLLLTHMASHGSVGKKCVILNRSRPNAEAIAADYKESHDVDIEVVASDGDDQVAYDLARDADVVFTASSAVDYVLEAGRLAALDRQAGRERVMLVDIAVPRNVDPACDDVDGVAAYDVDSLKAVVERNTAKRRREIVEAEKLLEEEQESFRSWVSSLGAVPAITKLQSKADAIRAAELKRADAKLANLSQREIEAVERLSRGIVSKLLHGPMSALRSDDAPEKKKNALGVLKNMFGV</sequence>
<dbReference type="InterPro" id="IPR018214">
    <property type="entry name" value="GluRdtase_CS"/>
</dbReference>
<dbReference type="InterPro" id="IPR036453">
    <property type="entry name" value="GluRdtase_dimer_dom_sf"/>
</dbReference>
<dbReference type="NCBIfam" id="TIGR01035">
    <property type="entry name" value="hemA"/>
    <property type="match status" value="1"/>
</dbReference>
<dbReference type="Proteomes" id="UP001363151">
    <property type="component" value="Unassembled WGS sequence"/>
</dbReference>
<dbReference type="GO" id="GO:0050661">
    <property type="term" value="F:NADP binding"/>
    <property type="evidence" value="ECO:0007669"/>
    <property type="project" value="InterPro"/>
</dbReference>
<dbReference type="SUPFAM" id="SSF69075">
    <property type="entry name" value="Glutamyl tRNA-reductase dimerization domain"/>
    <property type="match status" value="1"/>
</dbReference>
<dbReference type="InterPro" id="IPR015896">
    <property type="entry name" value="4pyrrol_synth_GluRdtase_dimer"/>
</dbReference>
<dbReference type="CDD" id="cd05213">
    <property type="entry name" value="NAD_bind_Glutamyl_tRNA_reduct"/>
    <property type="match status" value="1"/>
</dbReference>
<gene>
    <name evidence="1" type="primary">HEMA</name>
    <name evidence="1" type="ORF">SO694_00023320</name>
</gene>
<accession>A0ABR1FTK1</accession>
<protein>
    <submittedName>
        <fullName evidence="1">Glutamyl-tRNA reductase</fullName>
    </submittedName>
</protein>
<dbReference type="Pfam" id="PF00745">
    <property type="entry name" value="GlutR_dimer"/>
    <property type="match status" value="1"/>
</dbReference>
<dbReference type="Gene3D" id="3.40.50.720">
    <property type="entry name" value="NAD(P)-binding Rossmann-like Domain"/>
    <property type="match status" value="1"/>
</dbReference>
<dbReference type="InterPro" id="IPR036343">
    <property type="entry name" value="GluRdtase_N_sf"/>
</dbReference>
<dbReference type="SUPFAM" id="SSF69742">
    <property type="entry name" value="Glutamyl tRNA-reductase catalytic, N-terminal domain"/>
    <property type="match status" value="1"/>
</dbReference>
<dbReference type="EMBL" id="JBBJCI010000230">
    <property type="protein sequence ID" value="KAK7238387.1"/>
    <property type="molecule type" value="Genomic_DNA"/>
</dbReference>
<dbReference type="KEGG" id="aaf:AURANDRAFT_24967"/>
<evidence type="ECO:0000313" key="2">
    <source>
        <dbReference type="Proteomes" id="UP001363151"/>
    </source>
</evidence>
<organism evidence="1 2">
    <name type="scientific">Aureococcus anophagefferens</name>
    <name type="common">Harmful bloom alga</name>
    <dbReference type="NCBI Taxonomy" id="44056"/>
    <lineage>
        <taxon>Eukaryota</taxon>
        <taxon>Sar</taxon>
        <taxon>Stramenopiles</taxon>
        <taxon>Ochrophyta</taxon>
        <taxon>Pelagophyceae</taxon>
        <taxon>Pelagomonadales</taxon>
        <taxon>Pelagomonadaceae</taxon>
        <taxon>Aureococcus</taxon>
    </lineage>
</organism>
<dbReference type="PANTHER" id="PTHR43120">
    <property type="entry name" value="GLUTAMYL-TRNA REDUCTASE 1, CHLOROPLASTIC"/>
    <property type="match status" value="1"/>
</dbReference>
<dbReference type="GO" id="GO:0006782">
    <property type="term" value="P:protoporphyrinogen IX biosynthetic process"/>
    <property type="evidence" value="ECO:0007669"/>
    <property type="project" value="UniProtKB-UniPathway"/>
</dbReference>
<dbReference type="InterPro" id="IPR000343">
    <property type="entry name" value="4pyrrol_synth_GluRdtase"/>
</dbReference>
<dbReference type="SUPFAM" id="SSF51735">
    <property type="entry name" value="NAD(P)-binding Rossmann-fold domains"/>
    <property type="match status" value="1"/>
</dbReference>
<dbReference type="Gene3D" id="3.30.460.30">
    <property type="entry name" value="Glutamyl-tRNA reductase, N-terminal domain"/>
    <property type="match status" value="1"/>
</dbReference>
<evidence type="ECO:0000313" key="1">
    <source>
        <dbReference type="EMBL" id="KAK7238387.1"/>
    </source>
</evidence>
<dbReference type="PROSITE" id="PS00747">
    <property type="entry name" value="GLUTR"/>
    <property type="match status" value="1"/>
</dbReference>